<dbReference type="OrthoDB" id="3789428at2759"/>
<feature type="chain" id="PRO_5025662761" evidence="1">
    <location>
        <begin position="21"/>
        <end position="126"/>
    </location>
</feature>
<keyword evidence="3" id="KW-1185">Reference proteome</keyword>
<evidence type="ECO:0000313" key="2">
    <source>
        <dbReference type="EMBL" id="KAF1967467.1"/>
    </source>
</evidence>
<gene>
    <name evidence="2" type="ORF">BU23DRAFT_602884</name>
</gene>
<sequence>MVSTKSLLFTALSASSAVSAWRAGAFHLSNSCNTTLTPDSGWRSGDPSVTSGCQGFVTTGSGINRMMVENWDDNCHFDIYDVIDTSCEFTDVLFSISKDQGDQEGDFLCTNALGFPNGFNFKYVCE</sequence>
<dbReference type="AlphaFoldDB" id="A0A6A5V2D5"/>
<dbReference type="EMBL" id="ML976732">
    <property type="protein sequence ID" value="KAF1967467.1"/>
    <property type="molecule type" value="Genomic_DNA"/>
</dbReference>
<dbReference type="Proteomes" id="UP000800036">
    <property type="component" value="Unassembled WGS sequence"/>
</dbReference>
<proteinExistence type="predicted"/>
<feature type="signal peptide" evidence="1">
    <location>
        <begin position="1"/>
        <end position="20"/>
    </location>
</feature>
<keyword evidence="1" id="KW-0732">Signal</keyword>
<reference evidence="2" key="1">
    <citation type="journal article" date="2020" name="Stud. Mycol.">
        <title>101 Dothideomycetes genomes: a test case for predicting lifestyles and emergence of pathogens.</title>
        <authorList>
            <person name="Haridas S."/>
            <person name="Albert R."/>
            <person name="Binder M."/>
            <person name="Bloem J."/>
            <person name="Labutti K."/>
            <person name="Salamov A."/>
            <person name="Andreopoulos B."/>
            <person name="Baker S."/>
            <person name="Barry K."/>
            <person name="Bills G."/>
            <person name="Bluhm B."/>
            <person name="Cannon C."/>
            <person name="Castanera R."/>
            <person name="Culley D."/>
            <person name="Daum C."/>
            <person name="Ezra D."/>
            <person name="Gonzalez J."/>
            <person name="Henrissat B."/>
            <person name="Kuo A."/>
            <person name="Liang C."/>
            <person name="Lipzen A."/>
            <person name="Lutzoni F."/>
            <person name="Magnuson J."/>
            <person name="Mondo S."/>
            <person name="Nolan M."/>
            <person name="Ohm R."/>
            <person name="Pangilinan J."/>
            <person name="Park H.-J."/>
            <person name="Ramirez L."/>
            <person name="Alfaro M."/>
            <person name="Sun H."/>
            <person name="Tritt A."/>
            <person name="Yoshinaga Y."/>
            <person name="Zwiers L.-H."/>
            <person name="Turgeon B."/>
            <person name="Goodwin S."/>
            <person name="Spatafora J."/>
            <person name="Crous P."/>
            <person name="Grigoriev I."/>
        </authorList>
    </citation>
    <scope>NUCLEOTIDE SEQUENCE</scope>
    <source>
        <strain evidence="2">CBS 107.79</strain>
    </source>
</reference>
<protein>
    <submittedName>
        <fullName evidence="2">Uncharacterized protein</fullName>
    </submittedName>
</protein>
<evidence type="ECO:0000256" key="1">
    <source>
        <dbReference type="SAM" id="SignalP"/>
    </source>
</evidence>
<organism evidence="2 3">
    <name type="scientific">Bimuria novae-zelandiae CBS 107.79</name>
    <dbReference type="NCBI Taxonomy" id="1447943"/>
    <lineage>
        <taxon>Eukaryota</taxon>
        <taxon>Fungi</taxon>
        <taxon>Dikarya</taxon>
        <taxon>Ascomycota</taxon>
        <taxon>Pezizomycotina</taxon>
        <taxon>Dothideomycetes</taxon>
        <taxon>Pleosporomycetidae</taxon>
        <taxon>Pleosporales</taxon>
        <taxon>Massarineae</taxon>
        <taxon>Didymosphaeriaceae</taxon>
        <taxon>Bimuria</taxon>
    </lineage>
</organism>
<name>A0A6A5V2D5_9PLEO</name>
<evidence type="ECO:0000313" key="3">
    <source>
        <dbReference type="Proteomes" id="UP000800036"/>
    </source>
</evidence>
<accession>A0A6A5V2D5</accession>